<evidence type="ECO:0000259" key="1">
    <source>
        <dbReference type="Pfam" id="PF06985"/>
    </source>
</evidence>
<dbReference type="PANTHER" id="PTHR24148:SF64">
    <property type="entry name" value="HETEROKARYON INCOMPATIBILITY DOMAIN-CONTAINING PROTEIN"/>
    <property type="match status" value="1"/>
</dbReference>
<protein>
    <recommendedName>
        <fullName evidence="1">Heterokaryon incompatibility domain-containing protein</fullName>
    </recommendedName>
</protein>
<dbReference type="EMBL" id="ML994615">
    <property type="protein sequence ID" value="KAF2192176.1"/>
    <property type="molecule type" value="Genomic_DNA"/>
</dbReference>
<accession>A0A6A6EQI7</accession>
<sequence length="63" mass="7319">MSVTKNLSSALRAMRLQNEGWVLWVDATCIDQSNLIEKGFQVPLMTLVYRNCTCTKKLAWRER</sequence>
<dbReference type="Proteomes" id="UP000800200">
    <property type="component" value="Unassembled WGS sequence"/>
</dbReference>
<keyword evidence="3" id="KW-1185">Reference proteome</keyword>
<dbReference type="InterPro" id="IPR010730">
    <property type="entry name" value="HET"/>
</dbReference>
<reference evidence="2" key="1">
    <citation type="journal article" date="2020" name="Stud. Mycol.">
        <title>101 Dothideomycetes genomes: a test case for predicting lifestyles and emergence of pathogens.</title>
        <authorList>
            <person name="Haridas S."/>
            <person name="Albert R."/>
            <person name="Binder M."/>
            <person name="Bloem J."/>
            <person name="Labutti K."/>
            <person name="Salamov A."/>
            <person name="Andreopoulos B."/>
            <person name="Baker S."/>
            <person name="Barry K."/>
            <person name="Bills G."/>
            <person name="Bluhm B."/>
            <person name="Cannon C."/>
            <person name="Castanera R."/>
            <person name="Culley D."/>
            <person name="Daum C."/>
            <person name="Ezra D."/>
            <person name="Gonzalez J."/>
            <person name="Henrissat B."/>
            <person name="Kuo A."/>
            <person name="Liang C."/>
            <person name="Lipzen A."/>
            <person name="Lutzoni F."/>
            <person name="Magnuson J."/>
            <person name="Mondo S."/>
            <person name="Nolan M."/>
            <person name="Ohm R."/>
            <person name="Pangilinan J."/>
            <person name="Park H.-J."/>
            <person name="Ramirez L."/>
            <person name="Alfaro M."/>
            <person name="Sun H."/>
            <person name="Tritt A."/>
            <person name="Yoshinaga Y."/>
            <person name="Zwiers L.-H."/>
            <person name="Turgeon B."/>
            <person name="Goodwin S."/>
            <person name="Spatafora J."/>
            <person name="Crous P."/>
            <person name="Grigoriev I."/>
        </authorList>
    </citation>
    <scope>NUCLEOTIDE SEQUENCE</scope>
    <source>
        <strain evidence="2">CBS 207.26</strain>
    </source>
</reference>
<dbReference type="InterPro" id="IPR052895">
    <property type="entry name" value="HetReg/Transcr_Mod"/>
</dbReference>
<evidence type="ECO:0000313" key="3">
    <source>
        <dbReference type="Proteomes" id="UP000800200"/>
    </source>
</evidence>
<dbReference type="Pfam" id="PF06985">
    <property type="entry name" value="HET"/>
    <property type="match status" value="1"/>
</dbReference>
<name>A0A6A6EQI7_9PEZI</name>
<evidence type="ECO:0000313" key="2">
    <source>
        <dbReference type="EMBL" id="KAF2192176.1"/>
    </source>
</evidence>
<dbReference type="OrthoDB" id="5386682at2759"/>
<proteinExistence type="predicted"/>
<organism evidence="2 3">
    <name type="scientific">Zopfia rhizophila CBS 207.26</name>
    <dbReference type="NCBI Taxonomy" id="1314779"/>
    <lineage>
        <taxon>Eukaryota</taxon>
        <taxon>Fungi</taxon>
        <taxon>Dikarya</taxon>
        <taxon>Ascomycota</taxon>
        <taxon>Pezizomycotina</taxon>
        <taxon>Dothideomycetes</taxon>
        <taxon>Dothideomycetes incertae sedis</taxon>
        <taxon>Zopfiaceae</taxon>
        <taxon>Zopfia</taxon>
    </lineage>
</organism>
<feature type="domain" description="Heterokaryon incompatibility" evidence="1">
    <location>
        <begin position="2"/>
        <end position="55"/>
    </location>
</feature>
<gene>
    <name evidence="2" type="ORF">K469DRAFT_716665</name>
</gene>
<dbReference type="PANTHER" id="PTHR24148">
    <property type="entry name" value="ANKYRIN REPEAT DOMAIN-CONTAINING PROTEIN 39 HOMOLOG-RELATED"/>
    <property type="match status" value="1"/>
</dbReference>
<dbReference type="AlphaFoldDB" id="A0A6A6EQI7"/>